<feature type="non-terminal residue" evidence="2">
    <location>
        <position position="152"/>
    </location>
</feature>
<dbReference type="AlphaFoldDB" id="A0ABD3ATI4"/>
<feature type="region of interest" description="Disordered" evidence="1">
    <location>
        <begin position="49"/>
        <end position="72"/>
    </location>
</feature>
<reference evidence="2 3" key="1">
    <citation type="submission" date="2024-11" db="EMBL/GenBank/DDBJ databases">
        <title>A near-complete genome assembly of Cinchona calisaya.</title>
        <authorList>
            <person name="Lian D.C."/>
            <person name="Zhao X.W."/>
            <person name="Wei L."/>
        </authorList>
    </citation>
    <scope>NUCLEOTIDE SEQUENCE [LARGE SCALE GENOMIC DNA]</scope>
    <source>
        <tissue evidence="2">Nenye</tissue>
    </source>
</reference>
<evidence type="ECO:0000313" key="3">
    <source>
        <dbReference type="Proteomes" id="UP001630127"/>
    </source>
</evidence>
<proteinExistence type="predicted"/>
<dbReference type="Proteomes" id="UP001630127">
    <property type="component" value="Unassembled WGS sequence"/>
</dbReference>
<accession>A0ABD3ATI4</accession>
<evidence type="ECO:0000256" key="1">
    <source>
        <dbReference type="SAM" id="MobiDB-lite"/>
    </source>
</evidence>
<evidence type="ECO:0000313" key="2">
    <source>
        <dbReference type="EMBL" id="KAL3534518.1"/>
    </source>
</evidence>
<dbReference type="EMBL" id="JBJUIK010000002">
    <property type="protein sequence ID" value="KAL3534518.1"/>
    <property type="molecule type" value="Genomic_DNA"/>
</dbReference>
<organism evidence="2 3">
    <name type="scientific">Cinchona calisaya</name>
    <dbReference type="NCBI Taxonomy" id="153742"/>
    <lineage>
        <taxon>Eukaryota</taxon>
        <taxon>Viridiplantae</taxon>
        <taxon>Streptophyta</taxon>
        <taxon>Embryophyta</taxon>
        <taxon>Tracheophyta</taxon>
        <taxon>Spermatophyta</taxon>
        <taxon>Magnoliopsida</taxon>
        <taxon>eudicotyledons</taxon>
        <taxon>Gunneridae</taxon>
        <taxon>Pentapetalae</taxon>
        <taxon>asterids</taxon>
        <taxon>lamiids</taxon>
        <taxon>Gentianales</taxon>
        <taxon>Rubiaceae</taxon>
        <taxon>Cinchonoideae</taxon>
        <taxon>Cinchoneae</taxon>
        <taxon>Cinchona</taxon>
    </lineage>
</organism>
<name>A0ABD3ATI4_9GENT</name>
<gene>
    <name evidence="2" type="ORF">ACH5RR_002979</name>
</gene>
<protein>
    <submittedName>
        <fullName evidence="2">Uncharacterized protein</fullName>
    </submittedName>
</protein>
<keyword evidence="3" id="KW-1185">Reference proteome</keyword>
<sequence length="152" mass="17189">MISYISLLKLEKIPDILGIEDRSTFHDNNPETWHVQISNFKTLRDKEGTKFGLKTGDKSSSKKRSGSDNDVKMTDVEHFTTSKFEGSLPLTVQESLERFSEVCKLLLKDGNIGCLEFKNVHKATALPKEISESKCRGSTSPMTMMPKHFFSK</sequence>
<comment type="caution">
    <text evidence="2">The sequence shown here is derived from an EMBL/GenBank/DDBJ whole genome shotgun (WGS) entry which is preliminary data.</text>
</comment>